<dbReference type="CDD" id="cd00130">
    <property type="entry name" value="PAS"/>
    <property type="match status" value="1"/>
</dbReference>
<dbReference type="InterPro" id="IPR000014">
    <property type="entry name" value="PAS"/>
</dbReference>
<dbReference type="PANTHER" id="PTHR43304">
    <property type="entry name" value="PHYTOCHROME-LIKE PROTEIN CPH1"/>
    <property type="match status" value="1"/>
</dbReference>
<evidence type="ECO:0000256" key="3">
    <source>
        <dbReference type="ARBA" id="ARBA00022553"/>
    </source>
</evidence>
<dbReference type="InterPro" id="IPR000700">
    <property type="entry name" value="PAS-assoc_C"/>
</dbReference>
<evidence type="ECO:0000256" key="2">
    <source>
        <dbReference type="ARBA" id="ARBA00012438"/>
    </source>
</evidence>
<evidence type="ECO:0000256" key="5">
    <source>
        <dbReference type="ARBA" id="ARBA00022777"/>
    </source>
</evidence>
<keyword evidence="5" id="KW-0418">Kinase</keyword>
<keyword evidence="8" id="KW-1185">Reference proteome</keyword>
<keyword evidence="3" id="KW-0597">Phosphoprotein</keyword>
<keyword evidence="4" id="KW-0808">Transferase</keyword>
<evidence type="ECO:0000259" key="6">
    <source>
        <dbReference type="PROSITE" id="PS50113"/>
    </source>
</evidence>
<dbReference type="EC" id="2.7.13.3" evidence="2"/>
<organism evidence="7 8">
    <name type="scientific">Methylobacterium frigidaeris</name>
    <dbReference type="NCBI Taxonomy" id="2038277"/>
    <lineage>
        <taxon>Bacteria</taxon>
        <taxon>Pseudomonadati</taxon>
        <taxon>Pseudomonadota</taxon>
        <taxon>Alphaproteobacteria</taxon>
        <taxon>Hyphomicrobiales</taxon>
        <taxon>Methylobacteriaceae</taxon>
        <taxon>Methylobacterium</taxon>
    </lineage>
</organism>
<dbReference type="Gene3D" id="2.10.70.100">
    <property type="match status" value="1"/>
</dbReference>
<reference evidence="7" key="1">
    <citation type="journal article" date="2016" name="Front. Microbiol.">
        <title>Genome Sequence of the Piezophilic, Mesophilic Sulfate-Reducing Bacterium Desulfovibrio indicus J2T.</title>
        <authorList>
            <person name="Cao J."/>
            <person name="Maignien L."/>
            <person name="Shao Z."/>
            <person name="Alain K."/>
            <person name="Jebbar M."/>
        </authorList>
    </citation>
    <scope>NUCLEOTIDE SEQUENCE</scope>
    <source>
        <strain evidence="7">JCM 32048</strain>
    </source>
</reference>
<dbReference type="GO" id="GO:0004673">
    <property type="term" value="F:protein histidine kinase activity"/>
    <property type="evidence" value="ECO:0007669"/>
    <property type="project" value="UniProtKB-EC"/>
</dbReference>
<dbReference type="InterPro" id="IPR013655">
    <property type="entry name" value="PAS_fold_3"/>
</dbReference>
<dbReference type="EMBL" id="BPQJ01000052">
    <property type="protein sequence ID" value="GJD65992.1"/>
    <property type="molecule type" value="Genomic_DNA"/>
</dbReference>
<dbReference type="Gene3D" id="3.30.450.20">
    <property type="entry name" value="PAS domain"/>
    <property type="match status" value="1"/>
</dbReference>
<gene>
    <name evidence="7" type="ORF">MPEAHAMD_6188</name>
</gene>
<dbReference type="RefSeq" id="WP_238193273.1">
    <property type="nucleotide sequence ID" value="NZ_BPQJ01000052.1"/>
</dbReference>
<feature type="domain" description="PAC" evidence="6">
    <location>
        <begin position="89"/>
        <end position="141"/>
    </location>
</feature>
<dbReference type="InterPro" id="IPR052162">
    <property type="entry name" value="Sensor_kinase/Photoreceptor"/>
</dbReference>
<dbReference type="Proteomes" id="UP001055286">
    <property type="component" value="Unassembled WGS sequence"/>
</dbReference>
<comment type="caution">
    <text evidence="7">The sequence shown here is derived from an EMBL/GenBank/DDBJ whole genome shotgun (WGS) entry which is preliminary data.</text>
</comment>
<dbReference type="AlphaFoldDB" id="A0AA37M880"/>
<evidence type="ECO:0000256" key="1">
    <source>
        <dbReference type="ARBA" id="ARBA00000085"/>
    </source>
</evidence>
<dbReference type="InterPro" id="IPR035965">
    <property type="entry name" value="PAS-like_dom_sf"/>
</dbReference>
<dbReference type="Pfam" id="PF08447">
    <property type="entry name" value="PAS_3"/>
    <property type="match status" value="1"/>
</dbReference>
<evidence type="ECO:0000313" key="8">
    <source>
        <dbReference type="Proteomes" id="UP001055286"/>
    </source>
</evidence>
<dbReference type="PROSITE" id="PS50113">
    <property type="entry name" value="PAC"/>
    <property type="match status" value="1"/>
</dbReference>
<proteinExistence type="predicted"/>
<name>A0AA37M880_9HYPH</name>
<comment type="catalytic activity">
    <reaction evidence="1">
        <text>ATP + protein L-histidine = ADP + protein N-phospho-L-histidine.</text>
        <dbReference type="EC" id="2.7.13.3"/>
    </reaction>
</comment>
<sequence length="193" mass="21511">MGASGRLLTSEATPPRFVDIPNSVGSWDWDIPNDRIYCDDIVASLYGIESEAASLSGCSLEKFVSGHHPGDRDWMNDAIQRAMKGADILVAEYRTLPEDGVEKWALVRARYYHDAEGRPMRARGIIIDITNSKRDGQPPSIDHHLANIHPLDRAAELCISAREVIATARKPFLLRLVDMILLELGRELSKLAH</sequence>
<reference evidence="7" key="2">
    <citation type="submission" date="2021-08" db="EMBL/GenBank/DDBJ databases">
        <authorList>
            <person name="Tani A."/>
            <person name="Ola A."/>
            <person name="Ogura Y."/>
            <person name="Katsura K."/>
            <person name="Hayashi T."/>
        </authorList>
    </citation>
    <scope>NUCLEOTIDE SEQUENCE</scope>
    <source>
        <strain evidence="7">JCM 32048</strain>
    </source>
</reference>
<accession>A0AA37M880</accession>
<dbReference type="PANTHER" id="PTHR43304:SF1">
    <property type="entry name" value="PAC DOMAIN-CONTAINING PROTEIN"/>
    <property type="match status" value="1"/>
</dbReference>
<evidence type="ECO:0000256" key="4">
    <source>
        <dbReference type="ARBA" id="ARBA00022679"/>
    </source>
</evidence>
<dbReference type="NCBIfam" id="TIGR00229">
    <property type="entry name" value="sensory_box"/>
    <property type="match status" value="1"/>
</dbReference>
<evidence type="ECO:0000313" key="7">
    <source>
        <dbReference type="EMBL" id="GJD65992.1"/>
    </source>
</evidence>
<dbReference type="SUPFAM" id="SSF55785">
    <property type="entry name" value="PYP-like sensor domain (PAS domain)"/>
    <property type="match status" value="1"/>
</dbReference>
<protein>
    <recommendedName>
        <fullName evidence="2">histidine kinase</fullName>
        <ecNumber evidence="2">2.7.13.3</ecNumber>
    </recommendedName>
</protein>